<dbReference type="Pfam" id="PF00466">
    <property type="entry name" value="Ribosomal_L10"/>
    <property type="match status" value="1"/>
</dbReference>
<dbReference type="SUPFAM" id="SSF160369">
    <property type="entry name" value="Ribosomal protein L10-like"/>
    <property type="match status" value="1"/>
</dbReference>
<dbReference type="EMBL" id="PFWY01000093">
    <property type="protein sequence ID" value="PJA40516.1"/>
    <property type="molecule type" value="Genomic_DNA"/>
</dbReference>
<dbReference type="InterPro" id="IPR001790">
    <property type="entry name" value="Ribosomal_uL10"/>
</dbReference>
<dbReference type="HAMAP" id="MF_00362">
    <property type="entry name" value="Ribosomal_uL10"/>
    <property type="match status" value="1"/>
</dbReference>
<keyword evidence="5" id="KW-0694">RNA-binding</keyword>
<evidence type="ECO:0000256" key="2">
    <source>
        <dbReference type="ARBA" id="ARBA00022980"/>
    </source>
</evidence>
<dbReference type="PANTHER" id="PTHR11560">
    <property type="entry name" value="39S RIBOSOMAL PROTEIN L10, MITOCHONDRIAL"/>
    <property type="match status" value="1"/>
</dbReference>
<protein>
    <recommendedName>
        <fullName evidence="4 5">Large ribosomal subunit protein uL10</fullName>
    </recommendedName>
</protein>
<reference evidence="7" key="1">
    <citation type="submission" date="2017-09" db="EMBL/GenBank/DDBJ databases">
        <title>Depth-based differentiation of microbial function through sediment-hosted aquifers and enrichment of novel symbionts in the deep terrestrial subsurface.</title>
        <authorList>
            <person name="Probst A.J."/>
            <person name="Ladd B."/>
            <person name="Jarett J.K."/>
            <person name="Geller-Mcgrath D.E."/>
            <person name="Sieber C.M.K."/>
            <person name="Emerson J.B."/>
            <person name="Anantharaman K."/>
            <person name="Thomas B.C."/>
            <person name="Malmstrom R."/>
            <person name="Stieglmeier M."/>
            <person name="Klingl A."/>
            <person name="Woyke T."/>
            <person name="Ryan C.M."/>
            <person name="Banfield J.F."/>
        </authorList>
    </citation>
    <scope>NUCLEOTIDE SEQUENCE [LARGE SCALE GENOMIC DNA]</scope>
</reference>
<evidence type="ECO:0000313" key="6">
    <source>
        <dbReference type="EMBL" id="PJA40516.1"/>
    </source>
</evidence>
<organism evidence="6 7">
    <name type="scientific">candidate division WWE3 bacterium CG_4_9_14_3_um_filter_34_6</name>
    <dbReference type="NCBI Taxonomy" id="1975079"/>
    <lineage>
        <taxon>Bacteria</taxon>
        <taxon>Katanobacteria</taxon>
    </lineage>
</organism>
<dbReference type="Gene3D" id="6.10.250.290">
    <property type="match status" value="1"/>
</dbReference>
<evidence type="ECO:0000256" key="4">
    <source>
        <dbReference type="ARBA" id="ARBA00035202"/>
    </source>
</evidence>
<proteinExistence type="inferred from homology"/>
<dbReference type="AlphaFoldDB" id="A0A2M7X2V6"/>
<dbReference type="InterPro" id="IPR043141">
    <property type="entry name" value="Ribosomal_uL10-like_sf"/>
</dbReference>
<evidence type="ECO:0000256" key="5">
    <source>
        <dbReference type="HAMAP-Rule" id="MF_00362"/>
    </source>
</evidence>
<dbReference type="GO" id="GO:0070180">
    <property type="term" value="F:large ribosomal subunit rRNA binding"/>
    <property type="evidence" value="ECO:0007669"/>
    <property type="project" value="UniProtKB-UniRule"/>
</dbReference>
<keyword evidence="2 5" id="KW-0689">Ribosomal protein</keyword>
<dbReference type="CDD" id="cd05797">
    <property type="entry name" value="Ribosomal_L10"/>
    <property type="match status" value="1"/>
</dbReference>
<name>A0A2M7X2V6_UNCKA</name>
<evidence type="ECO:0000256" key="3">
    <source>
        <dbReference type="ARBA" id="ARBA00023274"/>
    </source>
</evidence>
<keyword evidence="3 5" id="KW-0687">Ribonucleoprotein</keyword>
<comment type="subunit">
    <text evidence="5">Part of the ribosomal stalk of the 50S ribosomal subunit. The N-terminus interacts with L11 and the large rRNA to form the base of the stalk. The C-terminus forms an elongated spine to which L12 dimers bind in a sequential fashion forming a multimeric L10(L12)X complex.</text>
</comment>
<comment type="function">
    <text evidence="5">Forms part of the ribosomal stalk, playing a central role in the interaction of the ribosome with GTP-bound translation factors.</text>
</comment>
<dbReference type="Gene3D" id="3.30.70.1730">
    <property type="match status" value="1"/>
</dbReference>
<dbReference type="InterPro" id="IPR022973">
    <property type="entry name" value="Ribosomal_uL10_bac"/>
</dbReference>
<gene>
    <name evidence="5 6" type="primary">rplJ</name>
    <name evidence="6" type="ORF">CO178_02065</name>
</gene>
<dbReference type="GO" id="GO:0005840">
    <property type="term" value="C:ribosome"/>
    <property type="evidence" value="ECO:0007669"/>
    <property type="project" value="UniProtKB-KW"/>
</dbReference>
<comment type="similarity">
    <text evidence="1 5">Belongs to the universal ribosomal protein uL10 family.</text>
</comment>
<dbReference type="Proteomes" id="UP000230683">
    <property type="component" value="Unassembled WGS sequence"/>
</dbReference>
<accession>A0A2M7X2V6</accession>
<sequence>MPKNLEIKKQIVDDAKKLFSKEPSTVVFNYSKITSNEMNELRDLLFAKGATLKIIKNTLIKKILHGVNVKVDEDLKGQNAILIPSDDDFIPSLKILFDFTKKAGRGEVALGVLNGELISESQVKDLSNLPSRDELLSQVLRGMSAPIQGFAYALNGVQTKFVRVLSSIRDLR</sequence>
<comment type="caution">
    <text evidence="6">The sequence shown here is derived from an EMBL/GenBank/DDBJ whole genome shotgun (WGS) entry which is preliminary data.</text>
</comment>
<evidence type="ECO:0000313" key="7">
    <source>
        <dbReference type="Proteomes" id="UP000230683"/>
    </source>
</evidence>
<dbReference type="GO" id="GO:0006412">
    <property type="term" value="P:translation"/>
    <property type="evidence" value="ECO:0007669"/>
    <property type="project" value="UniProtKB-UniRule"/>
</dbReference>
<dbReference type="NCBIfam" id="NF000955">
    <property type="entry name" value="PRK00099.1-1"/>
    <property type="match status" value="1"/>
</dbReference>
<dbReference type="GO" id="GO:1990904">
    <property type="term" value="C:ribonucleoprotein complex"/>
    <property type="evidence" value="ECO:0007669"/>
    <property type="project" value="UniProtKB-KW"/>
</dbReference>
<evidence type="ECO:0000256" key="1">
    <source>
        <dbReference type="ARBA" id="ARBA00008889"/>
    </source>
</evidence>
<keyword evidence="5" id="KW-0699">rRNA-binding</keyword>
<dbReference type="InterPro" id="IPR047865">
    <property type="entry name" value="Ribosomal_uL10_bac_type"/>
</dbReference>